<dbReference type="InterPro" id="IPR001357">
    <property type="entry name" value="BRCT_dom"/>
</dbReference>
<keyword evidence="8" id="KW-0832">Ubl conjugation</keyword>
<keyword evidence="9" id="KW-0007">Acetylation</keyword>
<evidence type="ECO:0000256" key="14">
    <source>
        <dbReference type="SAM" id="MobiDB-lite"/>
    </source>
</evidence>
<sequence>MELTQRLECTQELYPNSSEKEFPDQIGFLGICGTKYPLKKGPNKIGRDPDTCNINLNLNSISRQHAVINILNNHEYMLMDLDSANKTKLCDKTLEAYIPYPLKNGDMVQFGQVFGVFRLFEEDNDLPMTQAIDVPETPIHSRHISKLNTIHVTTIPESPDVSDRDDSFIVASQPKPTNMFKSPNNRFIKTSGTTISIKPIGSNKIDNVFWSSSKKSESFSSQSNISNNKIQVPLVDNMSDQTNIHEANTQITDNHDETIDSIYNANTQFIETTSAPLIHNMETQVPTDLPEVCKIADQRNLHFNFTTENKENDNNIFNAETQIDPNINKNVINNIQPNPLSTENENNESDEEILFEEIDSQPLQDNFESQALLLPEFDGLTNDNPDVFVENKKESRKISDSQKCTKRVHQIKSDSSTDCEDEDINIAMTQKIPELNDDDVTDCEDEPEAITKATGPTKDKIIAIDDDVTDCEDNFDEDILSVSKKQIHDLDTQIIEKDTKTKHSNIIIKDNKNRTLNNVEKDKNDSKRNETVVDFEDLPTQIIDEEPLKDICFEEELTQKIYSQEIVPPFNIPKTTPLKNKKKSDSDLKIVNHIVNNEQRHSNENINIDDKQYYAATQDIFNDLCSQREPSPVFNKTPSKAPNMGKKNKVKELSANKIVTSKPLGQDSTDDSDIDDKIDNFVSILSNSQIKDAAGAKKMTSSTSDSEVTPKRINPVTLMNTILPNTEEIKKNLSFYKDRKLDVSSESEPGNDNAPVKFRDRKKEPFKAKTSLTKKFEDEVIPTRKITRIRKPTMKMMQNNDETAKNFGDNVLMTTLSTSKQIEKNKETKFEKIKNVKEKSNKSKSEPDGRNKTKDSKKTYDKTKVEKRKSENETRGRKKTKETGEPIIEQTKPTVVQANNKNITKDISHYLKITDRRTRSRSNQKSEAINDKKLEVEKKEKAQIREQSTDKKSQHTKETDKSESPLQIVTRSRKHRSSKKTEETQNDTIPKANLSKSDLEQSAVYNISSGSLNKAKIKRSATENIEFPTAKKTKTETISNNVSMRATPARKIKTHHVLFTAFPCEEVKMKLEKLGAKIVTDVMQCTVVLTMQIKRTFKLLCALGLGKPIVGPSWVQVCADTNMIVDPWLHLIKDEATEKRFQFNLDRSLAVRRGFLKGFNISSTPRVTPCAQEMQLIVECSGGTWKNKGPNWICVSATADKALWPALKKKGAIIVSTEFILAGVLRQRVEIDKNRLA</sequence>
<keyword evidence="17" id="KW-1185">Reference proteome</keyword>
<dbReference type="GO" id="GO:0006974">
    <property type="term" value="P:DNA damage response"/>
    <property type="evidence" value="ECO:0007669"/>
    <property type="project" value="UniProtKB-KW"/>
</dbReference>
<evidence type="ECO:0000256" key="4">
    <source>
        <dbReference type="ARBA" id="ARBA00022454"/>
    </source>
</evidence>
<dbReference type="Gene3D" id="2.60.200.20">
    <property type="match status" value="1"/>
</dbReference>
<feature type="region of interest" description="Disordered" evidence="14">
    <location>
        <begin position="826"/>
        <end position="901"/>
    </location>
</feature>
<dbReference type="Pfam" id="PF00533">
    <property type="entry name" value="BRCT"/>
    <property type="match status" value="1"/>
</dbReference>
<feature type="compositionally biased region" description="Basic and acidic residues" evidence="14">
    <location>
        <begin position="826"/>
        <end position="875"/>
    </location>
</feature>
<comment type="subcellular location">
    <subcellularLocation>
        <location evidence="2">Chromosome</location>
    </subcellularLocation>
    <subcellularLocation>
        <location evidence="1">Nucleus</location>
    </subcellularLocation>
</comment>
<feature type="region of interest" description="Disordered" evidence="14">
    <location>
        <begin position="914"/>
        <end position="995"/>
    </location>
</feature>
<dbReference type="Gene3D" id="3.40.50.10190">
    <property type="entry name" value="BRCT domain"/>
    <property type="match status" value="2"/>
</dbReference>
<dbReference type="CDD" id="cd18432">
    <property type="entry name" value="BRCT_PAXIP1_rpt6_like"/>
    <property type="match status" value="1"/>
</dbReference>
<dbReference type="GO" id="GO:0005694">
    <property type="term" value="C:chromosome"/>
    <property type="evidence" value="ECO:0007669"/>
    <property type="project" value="UniProtKB-SubCell"/>
</dbReference>
<proteinExistence type="predicted"/>
<accession>A0A8B8I9G7</accession>
<evidence type="ECO:0000256" key="7">
    <source>
        <dbReference type="ARBA" id="ARBA00022763"/>
    </source>
</evidence>
<dbReference type="RefSeq" id="XP_026492952.2">
    <property type="nucleotide sequence ID" value="XM_026637167.2"/>
</dbReference>
<organism evidence="17 18">
    <name type="scientific">Vanessa tameamea</name>
    <name type="common">Kamehameha butterfly</name>
    <dbReference type="NCBI Taxonomy" id="334116"/>
    <lineage>
        <taxon>Eukaryota</taxon>
        <taxon>Metazoa</taxon>
        <taxon>Ecdysozoa</taxon>
        <taxon>Arthropoda</taxon>
        <taxon>Hexapoda</taxon>
        <taxon>Insecta</taxon>
        <taxon>Pterygota</taxon>
        <taxon>Neoptera</taxon>
        <taxon>Endopterygota</taxon>
        <taxon>Lepidoptera</taxon>
        <taxon>Glossata</taxon>
        <taxon>Ditrysia</taxon>
        <taxon>Papilionoidea</taxon>
        <taxon>Nymphalidae</taxon>
        <taxon>Nymphalinae</taxon>
        <taxon>Vanessa</taxon>
    </lineage>
</organism>
<dbReference type="InterPro" id="IPR051579">
    <property type="entry name" value="DDR_Transcriptional_Reg"/>
</dbReference>
<gene>
    <name evidence="18" type="primary">LOC113398431</name>
</gene>
<dbReference type="PANTHER" id="PTHR23196">
    <property type="entry name" value="PAX TRANSCRIPTION ACTIVATION DOMAIN INTERACTING PROTEIN"/>
    <property type="match status" value="1"/>
</dbReference>
<evidence type="ECO:0000256" key="12">
    <source>
        <dbReference type="ARBA" id="ARBA00023858"/>
    </source>
</evidence>
<evidence type="ECO:0000256" key="2">
    <source>
        <dbReference type="ARBA" id="ARBA00004286"/>
    </source>
</evidence>
<keyword evidence="10" id="KW-0539">Nucleus</keyword>
<dbReference type="SUPFAM" id="SSF49879">
    <property type="entry name" value="SMAD/FHA domain"/>
    <property type="match status" value="1"/>
</dbReference>
<evidence type="ECO:0000259" key="15">
    <source>
        <dbReference type="PROSITE" id="PS50006"/>
    </source>
</evidence>
<feature type="compositionally biased region" description="Basic and acidic residues" evidence="14">
    <location>
        <begin position="928"/>
        <end position="963"/>
    </location>
</feature>
<feature type="domain" description="FHA" evidence="15">
    <location>
        <begin position="43"/>
        <end position="94"/>
    </location>
</feature>
<dbReference type="SUPFAM" id="SSF52113">
    <property type="entry name" value="BRCT domain"/>
    <property type="match status" value="2"/>
</dbReference>
<dbReference type="GeneID" id="113398431"/>
<dbReference type="Pfam" id="PF00498">
    <property type="entry name" value="FHA"/>
    <property type="match status" value="1"/>
</dbReference>
<dbReference type="CDD" id="cd17744">
    <property type="entry name" value="BRCT_MDC1_rpt1"/>
    <property type="match status" value="1"/>
</dbReference>
<feature type="domain" description="BRCT" evidence="16">
    <location>
        <begin position="1065"/>
        <end position="1132"/>
    </location>
</feature>
<keyword evidence="11" id="KW-0131">Cell cycle</keyword>
<keyword evidence="4" id="KW-0158">Chromosome</keyword>
<dbReference type="AlphaFoldDB" id="A0A8B8I9G7"/>
<evidence type="ECO:0000256" key="6">
    <source>
        <dbReference type="ARBA" id="ARBA00022737"/>
    </source>
</evidence>
<dbReference type="SMART" id="SM00240">
    <property type="entry name" value="FHA"/>
    <property type="match status" value="1"/>
</dbReference>
<evidence type="ECO:0000313" key="18">
    <source>
        <dbReference type="RefSeq" id="XP_026492952.2"/>
    </source>
</evidence>
<dbReference type="OrthoDB" id="342264at2759"/>
<dbReference type="InterPro" id="IPR008984">
    <property type="entry name" value="SMAD_FHA_dom_sf"/>
</dbReference>
<protein>
    <recommendedName>
        <fullName evidence="3">Mediator of DNA damage checkpoint protein 1</fullName>
    </recommendedName>
    <alternativeName>
        <fullName evidence="13">PAX transactivation activation domain-interacting protein</fullName>
    </alternativeName>
    <alternativeName>
        <fullName evidence="12">PAX-interacting protein 1</fullName>
    </alternativeName>
</protein>
<evidence type="ECO:0000256" key="13">
    <source>
        <dbReference type="ARBA" id="ARBA00030146"/>
    </source>
</evidence>
<dbReference type="OMA" id="QHAVINI"/>
<evidence type="ECO:0000313" key="17">
    <source>
        <dbReference type="Proteomes" id="UP001652626"/>
    </source>
</evidence>
<reference evidence="18" key="1">
    <citation type="submission" date="2025-08" db="UniProtKB">
        <authorList>
            <consortium name="RefSeq"/>
        </authorList>
    </citation>
    <scope>IDENTIFICATION</scope>
    <source>
        <tissue evidence="18">Whole body</tissue>
    </source>
</reference>
<keyword evidence="6" id="KW-0677">Repeat</keyword>
<evidence type="ECO:0000256" key="11">
    <source>
        <dbReference type="ARBA" id="ARBA00023306"/>
    </source>
</evidence>
<feature type="compositionally biased region" description="Polar residues" evidence="14">
    <location>
        <begin position="891"/>
        <end position="901"/>
    </location>
</feature>
<evidence type="ECO:0000256" key="8">
    <source>
        <dbReference type="ARBA" id="ARBA00022843"/>
    </source>
</evidence>
<dbReference type="GO" id="GO:0005634">
    <property type="term" value="C:nucleus"/>
    <property type="evidence" value="ECO:0007669"/>
    <property type="project" value="UniProtKB-SubCell"/>
</dbReference>
<dbReference type="InterPro" id="IPR036420">
    <property type="entry name" value="BRCT_dom_sf"/>
</dbReference>
<keyword evidence="7" id="KW-0227">DNA damage</keyword>
<feature type="region of interest" description="Disordered" evidence="14">
    <location>
        <begin position="742"/>
        <end position="765"/>
    </location>
</feature>
<dbReference type="Proteomes" id="UP001652626">
    <property type="component" value="Chromosome 15"/>
</dbReference>
<dbReference type="PROSITE" id="PS50006">
    <property type="entry name" value="FHA_DOMAIN"/>
    <property type="match status" value="1"/>
</dbReference>
<keyword evidence="5" id="KW-1017">Isopeptide bond</keyword>
<dbReference type="PROSITE" id="PS50172">
    <property type="entry name" value="BRCT"/>
    <property type="match status" value="1"/>
</dbReference>
<dbReference type="PANTHER" id="PTHR23196:SF1">
    <property type="entry name" value="PAX-INTERACTING PROTEIN 1"/>
    <property type="match status" value="1"/>
</dbReference>
<name>A0A8B8I9G7_VANTA</name>
<evidence type="ECO:0000256" key="9">
    <source>
        <dbReference type="ARBA" id="ARBA00022990"/>
    </source>
</evidence>
<evidence type="ECO:0000256" key="1">
    <source>
        <dbReference type="ARBA" id="ARBA00004123"/>
    </source>
</evidence>
<evidence type="ECO:0000256" key="5">
    <source>
        <dbReference type="ARBA" id="ARBA00022499"/>
    </source>
</evidence>
<dbReference type="Pfam" id="PF16589">
    <property type="entry name" value="BRCT_2"/>
    <property type="match status" value="1"/>
</dbReference>
<evidence type="ECO:0000259" key="16">
    <source>
        <dbReference type="PROSITE" id="PS50172"/>
    </source>
</evidence>
<evidence type="ECO:0000256" key="3">
    <source>
        <dbReference type="ARBA" id="ARBA00015014"/>
    </source>
</evidence>
<dbReference type="InterPro" id="IPR000253">
    <property type="entry name" value="FHA_dom"/>
</dbReference>
<evidence type="ECO:0000256" key="10">
    <source>
        <dbReference type="ARBA" id="ARBA00023242"/>
    </source>
</evidence>